<gene>
    <name evidence="1" type="ORF">CERZMDRAFT_94422</name>
</gene>
<evidence type="ECO:0000313" key="2">
    <source>
        <dbReference type="Proteomes" id="UP000799539"/>
    </source>
</evidence>
<reference evidence="1" key="1">
    <citation type="journal article" date="2020" name="Stud. Mycol.">
        <title>101 Dothideomycetes genomes: a test case for predicting lifestyles and emergence of pathogens.</title>
        <authorList>
            <person name="Haridas S."/>
            <person name="Albert R."/>
            <person name="Binder M."/>
            <person name="Bloem J."/>
            <person name="Labutti K."/>
            <person name="Salamov A."/>
            <person name="Andreopoulos B."/>
            <person name="Baker S."/>
            <person name="Barry K."/>
            <person name="Bills G."/>
            <person name="Bluhm B."/>
            <person name="Cannon C."/>
            <person name="Castanera R."/>
            <person name="Culley D."/>
            <person name="Daum C."/>
            <person name="Ezra D."/>
            <person name="Gonzalez J."/>
            <person name="Henrissat B."/>
            <person name="Kuo A."/>
            <person name="Liang C."/>
            <person name="Lipzen A."/>
            <person name="Lutzoni F."/>
            <person name="Magnuson J."/>
            <person name="Mondo S."/>
            <person name="Nolan M."/>
            <person name="Ohm R."/>
            <person name="Pangilinan J."/>
            <person name="Park H.-J."/>
            <person name="Ramirez L."/>
            <person name="Alfaro M."/>
            <person name="Sun H."/>
            <person name="Tritt A."/>
            <person name="Yoshinaga Y."/>
            <person name="Zwiers L.-H."/>
            <person name="Turgeon B."/>
            <person name="Goodwin S."/>
            <person name="Spatafora J."/>
            <person name="Crous P."/>
            <person name="Grigoriev I."/>
        </authorList>
    </citation>
    <scope>NUCLEOTIDE SEQUENCE</scope>
    <source>
        <strain evidence="1">SCOH1-5</strain>
    </source>
</reference>
<accession>A0A6A6FRW9</accession>
<dbReference type="OrthoDB" id="3643115at2759"/>
<name>A0A6A6FRW9_9PEZI</name>
<sequence length="488" mass="55064">MASASFHLPEEILAVIVNHLLLPSAVTIGERRDPDFRTLSDSDKAVKIHLSTLASLSRTCRALNRIVKPALYHTFPGARVSNARTFVKALAKDSVCADSVREIVIDKWEPRGHDSPVDRAPQSLDTQCLQYARGLRRTSSCYPVGLGSAIGAELESGRADVLLTILVLLCDHIEVLEASVPCLNEATQQEEFLRARSIYFLLDLLPVFKWTSESHQRYRGIKKFAMRLEKHSGTFGCTFATRMLLMPNLESFSAWRVSCSRLLTAREPGTTEHPWLGLKSVELHDCRIDNVMLGYLLQRAPNMRRINLQWAVQQYTLDFRTLAASLNTFGTQLESVRLDTRNNYCHTHDASGSPRIHEGREEPLGNLQQMIHLERLAVTPRALIGCVDVQDQQQKLVECLPASLNTLQIIGPTREDPSDVVTEKLFHQFNMLLHARQPMNSRLERVEFQCVSSCPDIDDTHHWRSNTVELSNLGPKPGYHCTLTRSLI</sequence>
<protein>
    <recommendedName>
        <fullName evidence="3">F-box domain-containing protein</fullName>
    </recommendedName>
</protein>
<dbReference type="AlphaFoldDB" id="A0A6A6FRW9"/>
<evidence type="ECO:0000313" key="1">
    <source>
        <dbReference type="EMBL" id="KAF2216040.1"/>
    </source>
</evidence>
<evidence type="ECO:0008006" key="3">
    <source>
        <dbReference type="Google" id="ProtNLM"/>
    </source>
</evidence>
<proteinExistence type="predicted"/>
<dbReference type="EMBL" id="ML992665">
    <property type="protein sequence ID" value="KAF2216040.1"/>
    <property type="molecule type" value="Genomic_DNA"/>
</dbReference>
<keyword evidence="2" id="KW-1185">Reference proteome</keyword>
<organism evidence="1 2">
    <name type="scientific">Cercospora zeae-maydis SCOH1-5</name>
    <dbReference type="NCBI Taxonomy" id="717836"/>
    <lineage>
        <taxon>Eukaryota</taxon>
        <taxon>Fungi</taxon>
        <taxon>Dikarya</taxon>
        <taxon>Ascomycota</taxon>
        <taxon>Pezizomycotina</taxon>
        <taxon>Dothideomycetes</taxon>
        <taxon>Dothideomycetidae</taxon>
        <taxon>Mycosphaerellales</taxon>
        <taxon>Mycosphaerellaceae</taxon>
        <taxon>Cercospora</taxon>
    </lineage>
</organism>
<dbReference type="Proteomes" id="UP000799539">
    <property type="component" value="Unassembled WGS sequence"/>
</dbReference>